<gene>
    <name evidence="4" type="ORF">ECU11_1970</name>
</gene>
<dbReference type="InterPro" id="IPR001680">
    <property type="entry name" value="WD40_rpt"/>
</dbReference>
<dbReference type="PROSITE" id="PS00678">
    <property type="entry name" value="WD_REPEATS_1"/>
    <property type="match status" value="1"/>
</dbReference>
<dbReference type="VEuPathDB" id="MicrosporidiaDB:ECU11_1970"/>
<dbReference type="AlphaFoldDB" id="M1KI88"/>
<dbReference type="PROSITE" id="PS50082">
    <property type="entry name" value="WD_REPEATS_2"/>
    <property type="match status" value="3"/>
</dbReference>
<dbReference type="InterPro" id="IPR050995">
    <property type="entry name" value="WD-F-box_domain-protein"/>
</dbReference>
<dbReference type="PANTHER" id="PTHR14604:SF4">
    <property type="entry name" value="F-BOX DOMAIN-CONTAINING PROTEIN"/>
    <property type="match status" value="1"/>
</dbReference>
<evidence type="ECO:0000256" key="1">
    <source>
        <dbReference type="ARBA" id="ARBA00022574"/>
    </source>
</evidence>
<keyword evidence="2" id="KW-0677">Repeat</keyword>
<dbReference type="VEuPathDB" id="MicrosporidiaDB:AEWR_111970"/>
<dbReference type="Pfam" id="PF00400">
    <property type="entry name" value="WD40"/>
    <property type="match status" value="3"/>
</dbReference>
<accession>M1KI88</accession>
<name>M1KI88_ENCCN</name>
<dbReference type="PANTHER" id="PTHR14604">
    <property type="entry name" value="WD40 REPEAT PF20"/>
    <property type="match status" value="1"/>
</dbReference>
<dbReference type="InterPro" id="IPR019775">
    <property type="entry name" value="WD40_repeat_CS"/>
</dbReference>
<dbReference type="InterPro" id="IPR036322">
    <property type="entry name" value="WD40_repeat_dom_sf"/>
</dbReference>
<proteinExistence type="predicted"/>
<organism evidence="4">
    <name type="scientific">Encephalitozoon cuniculi</name>
    <name type="common">Microsporidian parasite</name>
    <dbReference type="NCBI Taxonomy" id="6035"/>
    <lineage>
        <taxon>Eukaryota</taxon>
        <taxon>Fungi</taxon>
        <taxon>Fungi incertae sedis</taxon>
        <taxon>Microsporidia</taxon>
        <taxon>Unikaryonidae</taxon>
        <taxon>Encephalitozoon</taxon>
    </lineage>
</organism>
<dbReference type="SMART" id="SM00320">
    <property type="entry name" value="WD40"/>
    <property type="match status" value="4"/>
</dbReference>
<keyword evidence="1 3" id="KW-0853">WD repeat</keyword>
<feature type="repeat" description="WD" evidence="3">
    <location>
        <begin position="132"/>
        <end position="171"/>
    </location>
</feature>
<reference evidence="4" key="1">
    <citation type="journal article" date="2013" name="Eukaryot. Cell">
        <title>Extremely Reduced Levels of Heterozygosity in the Vertebrate Pathogen Encephalitozoon cuniculi.</title>
        <authorList>
            <person name="Selman M."/>
            <person name="Sak B."/>
            <person name="Kvac M."/>
            <person name="Farinelli L."/>
            <person name="Weiss L.M."/>
            <person name="Corradi N."/>
        </authorList>
    </citation>
    <scope>NUCLEOTIDE SEQUENCE</scope>
</reference>
<evidence type="ECO:0000313" key="4">
    <source>
        <dbReference type="EMBL" id="AGE94936.1"/>
    </source>
</evidence>
<feature type="repeat" description="WD" evidence="3">
    <location>
        <begin position="9"/>
        <end position="50"/>
    </location>
</feature>
<evidence type="ECO:0000256" key="3">
    <source>
        <dbReference type="PROSITE-ProRule" id="PRU00221"/>
    </source>
</evidence>
<dbReference type="Gene3D" id="2.130.10.10">
    <property type="entry name" value="YVTN repeat-like/Quinoprotein amine dehydrogenase"/>
    <property type="match status" value="1"/>
</dbReference>
<protein>
    <submittedName>
        <fullName evidence="4">Uncharacterized protein</fullName>
    </submittedName>
</protein>
<dbReference type="VEuPathDB" id="MicrosporidiaDB:AEWD_111970"/>
<dbReference type="SUPFAM" id="SSF50978">
    <property type="entry name" value="WD40 repeat-like"/>
    <property type="match status" value="1"/>
</dbReference>
<dbReference type="VEuPathDB" id="MicrosporidiaDB:M970_111970"/>
<feature type="repeat" description="WD" evidence="3">
    <location>
        <begin position="92"/>
        <end position="131"/>
    </location>
</feature>
<dbReference type="InterPro" id="IPR015943">
    <property type="entry name" value="WD40/YVTN_repeat-like_dom_sf"/>
</dbReference>
<sequence>MKYKLTAVLKIHNNWIKSLDVDPYDTFLASSSMDGTTGIIDIETKQLLATVPLKEICEEVKFSKIHPYVFCALLGGLIKCYDLVDREFIREYYGHMSSVLCLDTYDRRIFSGSSDCTIRVWDIRARDSVSVMKGHRLPVTRVMFNNGSIYSCSMDGSVCLWDERNNRTAIAGFASNVTSMCLCGNSLFASSGKNVFECKDVPHKVRLASNGLSLEGYSDDYYLVGSEKCIIMKSRTEDRPDYQFGIIGPGSVLRTTSSKTKIISGGTGKNIEFLEKDEHV</sequence>
<dbReference type="VEuPathDB" id="MicrosporidiaDB:AEWQ_111970"/>
<dbReference type="EMBL" id="KC513604">
    <property type="protein sequence ID" value="AGE94936.1"/>
    <property type="molecule type" value="Genomic_DNA"/>
</dbReference>
<dbReference type="PROSITE" id="PS50294">
    <property type="entry name" value="WD_REPEATS_REGION"/>
    <property type="match status" value="1"/>
</dbReference>
<evidence type="ECO:0000256" key="2">
    <source>
        <dbReference type="ARBA" id="ARBA00022737"/>
    </source>
</evidence>